<sequence length="121" mass="13430">MGKEMVKSTLELGDNNTLAPIPSTLVESANEENDSTKEDYIYADLMAANEDHRSADLMAANDLSLSDATMRRHMHGFTRDTIKDQQNMGQGPTSEELMHEESTSNQSENADDLNEDHLQTA</sequence>
<evidence type="ECO:0000313" key="3">
    <source>
        <dbReference type="Proteomes" id="UP001396334"/>
    </source>
</evidence>
<organism evidence="2 3">
    <name type="scientific">Hibiscus sabdariffa</name>
    <name type="common">roselle</name>
    <dbReference type="NCBI Taxonomy" id="183260"/>
    <lineage>
        <taxon>Eukaryota</taxon>
        <taxon>Viridiplantae</taxon>
        <taxon>Streptophyta</taxon>
        <taxon>Embryophyta</taxon>
        <taxon>Tracheophyta</taxon>
        <taxon>Spermatophyta</taxon>
        <taxon>Magnoliopsida</taxon>
        <taxon>eudicotyledons</taxon>
        <taxon>Gunneridae</taxon>
        <taxon>Pentapetalae</taxon>
        <taxon>rosids</taxon>
        <taxon>malvids</taxon>
        <taxon>Malvales</taxon>
        <taxon>Malvaceae</taxon>
        <taxon>Malvoideae</taxon>
        <taxon>Hibiscus</taxon>
    </lineage>
</organism>
<comment type="caution">
    <text evidence="2">The sequence shown here is derived from an EMBL/GenBank/DDBJ whole genome shotgun (WGS) entry which is preliminary data.</text>
</comment>
<keyword evidence="3" id="KW-1185">Reference proteome</keyword>
<accession>A0ABR2TMH0</accession>
<feature type="region of interest" description="Disordered" evidence="1">
    <location>
        <begin position="1"/>
        <end position="21"/>
    </location>
</feature>
<evidence type="ECO:0000256" key="1">
    <source>
        <dbReference type="SAM" id="MobiDB-lite"/>
    </source>
</evidence>
<dbReference type="Proteomes" id="UP001396334">
    <property type="component" value="Unassembled WGS sequence"/>
</dbReference>
<name>A0ABR2TMH0_9ROSI</name>
<reference evidence="2 3" key="1">
    <citation type="journal article" date="2024" name="G3 (Bethesda)">
        <title>Genome assembly of Hibiscus sabdariffa L. provides insights into metabolisms of medicinal natural products.</title>
        <authorList>
            <person name="Kim T."/>
        </authorList>
    </citation>
    <scope>NUCLEOTIDE SEQUENCE [LARGE SCALE GENOMIC DNA]</scope>
    <source>
        <strain evidence="2">TK-2024</strain>
        <tissue evidence="2">Old leaves</tissue>
    </source>
</reference>
<feature type="region of interest" description="Disordered" evidence="1">
    <location>
        <begin position="77"/>
        <end position="121"/>
    </location>
</feature>
<feature type="compositionally biased region" description="Polar residues" evidence="1">
    <location>
        <begin position="84"/>
        <end position="93"/>
    </location>
</feature>
<proteinExistence type="predicted"/>
<gene>
    <name evidence="2" type="ORF">V6N11_023523</name>
</gene>
<evidence type="ECO:0000313" key="2">
    <source>
        <dbReference type="EMBL" id="KAK9038667.1"/>
    </source>
</evidence>
<protein>
    <submittedName>
        <fullName evidence="2">Uncharacterized protein</fullName>
    </submittedName>
</protein>
<dbReference type="EMBL" id="JBBPBN010000005">
    <property type="protein sequence ID" value="KAK9038667.1"/>
    <property type="molecule type" value="Genomic_DNA"/>
</dbReference>